<proteinExistence type="predicted"/>
<reference evidence="1 2" key="1">
    <citation type="journal article" date="2013" name="Curr. Biol.">
        <title>The Genome of the Foraminiferan Reticulomyxa filosa.</title>
        <authorList>
            <person name="Glockner G."/>
            <person name="Hulsmann N."/>
            <person name="Schleicher M."/>
            <person name="Noegel A.A."/>
            <person name="Eichinger L."/>
            <person name="Gallinger C."/>
            <person name="Pawlowski J."/>
            <person name="Sierra R."/>
            <person name="Euteneuer U."/>
            <person name="Pillet L."/>
            <person name="Moustafa A."/>
            <person name="Platzer M."/>
            <person name="Groth M."/>
            <person name="Szafranski K."/>
            <person name="Schliwa M."/>
        </authorList>
    </citation>
    <scope>NUCLEOTIDE SEQUENCE [LARGE SCALE GENOMIC DNA]</scope>
</reference>
<dbReference type="AlphaFoldDB" id="X6NSY9"/>
<name>X6NSY9_RETFI</name>
<dbReference type="Proteomes" id="UP000023152">
    <property type="component" value="Unassembled WGS sequence"/>
</dbReference>
<organism evidence="1 2">
    <name type="scientific">Reticulomyxa filosa</name>
    <dbReference type="NCBI Taxonomy" id="46433"/>
    <lineage>
        <taxon>Eukaryota</taxon>
        <taxon>Sar</taxon>
        <taxon>Rhizaria</taxon>
        <taxon>Retaria</taxon>
        <taxon>Foraminifera</taxon>
        <taxon>Monothalamids</taxon>
        <taxon>Reticulomyxidae</taxon>
        <taxon>Reticulomyxa</taxon>
    </lineage>
</organism>
<keyword evidence="2" id="KW-1185">Reference proteome</keyword>
<protein>
    <submittedName>
        <fullName evidence="1">Uncharacterized protein</fullName>
    </submittedName>
</protein>
<comment type="caution">
    <text evidence="1">The sequence shown here is derived from an EMBL/GenBank/DDBJ whole genome shotgun (WGS) entry which is preliminary data.</text>
</comment>
<sequence>MGNQKSKDRKATKKQLQIIPFESFNTKDEDWNRFTDEYWSKAVIVLSDSEKRSNLGIVVRYCVQYGNLTLLKWYCLTDLFGLQYWKREHLKEALVANIVAGKGWGKFAAIKVMVSYGVPHIVRPEELTLESGYQFKDYQNGSVQHFGDFFNEIVDLGMQECAGSIVSSREGLHAFNREFMADSLPNDVLYVILTFVGGGRDFKSILEMDKEGRPDPSS</sequence>
<gene>
    <name evidence="1" type="ORF">RFI_07745</name>
</gene>
<accession>X6NSY9</accession>
<dbReference type="EMBL" id="ASPP01006093">
    <property type="protein sequence ID" value="ETO29375.1"/>
    <property type="molecule type" value="Genomic_DNA"/>
</dbReference>
<evidence type="ECO:0000313" key="2">
    <source>
        <dbReference type="Proteomes" id="UP000023152"/>
    </source>
</evidence>
<evidence type="ECO:0000313" key="1">
    <source>
        <dbReference type="EMBL" id="ETO29375.1"/>
    </source>
</evidence>